<feature type="region of interest" description="Disordered" evidence="2">
    <location>
        <begin position="1"/>
        <end position="35"/>
    </location>
</feature>
<dbReference type="InterPro" id="IPR014001">
    <property type="entry name" value="Helicase_ATP-bd"/>
</dbReference>
<protein>
    <submittedName>
        <fullName evidence="6">DNA excision repair protein ERCC-6-like</fullName>
    </submittedName>
</protein>
<feature type="domain" description="Helicase ATP-binding" evidence="3">
    <location>
        <begin position="130"/>
        <end position="291"/>
    </location>
</feature>
<keyword evidence="5" id="KW-1185">Reference proteome</keyword>
<proteinExistence type="predicted"/>
<dbReference type="PANTHER" id="PTHR45629">
    <property type="entry name" value="SNF2/RAD54 FAMILY MEMBER"/>
    <property type="match status" value="1"/>
</dbReference>
<dbReference type="PROSITE" id="PS51194">
    <property type="entry name" value="HELICASE_CTER"/>
    <property type="match status" value="1"/>
</dbReference>
<dbReference type="PROSITE" id="PS51192">
    <property type="entry name" value="HELICASE_ATP_BIND_1"/>
    <property type="match status" value="1"/>
</dbReference>
<feature type="domain" description="Helicase C-terminal" evidence="4">
    <location>
        <begin position="471"/>
        <end position="635"/>
    </location>
</feature>
<dbReference type="InterPro" id="IPR038718">
    <property type="entry name" value="SNF2-like_sf"/>
</dbReference>
<dbReference type="InterPro" id="IPR001650">
    <property type="entry name" value="Helicase_C-like"/>
</dbReference>
<dbReference type="Gene3D" id="3.40.50.10810">
    <property type="entry name" value="Tandem AAA-ATPase domain"/>
    <property type="match status" value="1"/>
</dbReference>
<dbReference type="InterPro" id="IPR050496">
    <property type="entry name" value="SNF2_RAD54_helicase_repair"/>
</dbReference>
<dbReference type="Proteomes" id="UP000694888">
    <property type="component" value="Unplaced"/>
</dbReference>
<sequence>MEEEMANLSLAQSSDASSVSAARSDSASSADVDNETRERFMRLVTKARQYAENGNIERALALNQKALSLRYSDKLKRRIEKMKKFLAEQALEEEEEGESNLKSLGQGFMLHRKIHGKLYSHQKEGVLWFWSLHAKGKGGILADDMGLGKTIQVIAFLAGMFDMEKIKSVLIVVPLSVLPNWANEFAAWTPGINITQFHGSSLKQCERGLARVRSRGGVVLTTYGLIVTRDIFTTLTWDYVILDEGHRIKNPTKTSKSMHRVPAKNRIILTGTPVQNNLKELWALFDYVHQGSLLGTMRTFKMEFESPIIRARERDASGVEKRLGQEMAEALKSIIQPYFLRRTKAQVAQENEQEGGGDSLKMPSMTRKNDLVIWLHLTDTQQQIYNDFISLDHVKELLMTKKSPLVALTVLKKICDHPRLLSKRACLQLGLDGDSYDEEALEQPSAYESAANQIDMIPDEVLVGESGKMQVLVDLVDRLREEGHRTLIFSQSRKLLDIISKVVKNRGHKVARLDGKVTQMSDRDAIVKKFQNDPSYTIFLLTVQVGGVGLTITAADRVIIYDPNWNPATDAQAVDRAFRIGQEKNVVVYRLITCGTVEEKIYRRQVFKDSITQQTTGASANPYRYFTKMELKELFSLDDPTFSKTQQQLQEMHGSQRQSDTQLDEHIAFLHSLNIFGISDHDLMFKQTTVRDDEEDDDVQEMNNIEENNAQFINYRKQKAQQLIAEESNIPISYEERSKGVMRYPPTAGRVPPPSNAGVPAPSGLFTTVGTSSNNVVQVSDDDGGGDDDDDVIDITEAMELDSDSPTNQGTERRVLQPLSAEEVRYRSPQVPTKGHIVKEEILISPDGRSPLVGLEKSLLRKKMLEEASSSNASSPVKAKLAELNSPTSSPGKNKFAMFSPIKKQSPSRSGRLTPKLLPVSSKNTLTSTPNLPPSLKVIASSPDYDSKLSSSLKMGHRGAGFGAESGEMMSSTPHTEEVLVPETPDSAPVAQRSSVTSPSQRSLQEDPMDVSSACRKLSFIAMDTTSNSPVSGLPAVGEDKTVYSPQAKKHKILSNPSSSNNSPLKLSESETGLKDLLKGSPRVQSDNDIRDLSSASRALFKGSESPNKSKSKKRRSVCVSRLNISDSDEEKDSNEREISDEENKENDNCGDQDDEEEEEEDVNKEEDEGKDKENCPEVRSVGGRNIIISDSESDGGSCFEVEDSTDDEAGGQSLAEEEESDNDEEEVAEDPEDNEEFQNLILIAKQLYKQKSYSQSLEYQEKALAMFALPELQAMADKTRLRAAQQKLEEEQMD</sequence>
<dbReference type="PANTHER" id="PTHR45629:SF7">
    <property type="entry name" value="DNA EXCISION REPAIR PROTEIN ERCC-6-RELATED"/>
    <property type="match status" value="1"/>
</dbReference>
<evidence type="ECO:0000313" key="5">
    <source>
        <dbReference type="Proteomes" id="UP000694888"/>
    </source>
</evidence>
<feature type="region of interest" description="Disordered" evidence="2">
    <location>
        <begin position="868"/>
        <end position="935"/>
    </location>
</feature>
<dbReference type="SMART" id="SM00487">
    <property type="entry name" value="DEXDc"/>
    <property type="match status" value="1"/>
</dbReference>
<dbReference type="Gene3D" id="3.40.50.300">
    <property type="entry name" value="P-loop containing nucleotide triphosphate hydrolases"/>
    <property type="match status" value="1"/>
</dbReference>
<gene>
    <name evidence="6" type="primary">LOC101859628</name>
</gene>
<accession>A0ABM0ZWN0</accession>
<evidence type="ECO:0000259" key="4">
    <source>
        <dbReference type="PROSITE" id="PS51194"/>
    </source>
</evidence>
<keyword evidence="1" id="KW-0378">Hydrolase</keyword>
<feature type="compositionally biased region" description="Polar residues" evidence="2">
    <location>
        <begin position="992"/>
        <end position="1003"/>
    </location>
</feature>
<feature type="compositionally biased region" description="Basic and acidic residues" evidence="2">
    <location>
        <begin position="1168"/>
        <end position="1177"/>
    </location>
</feature>
<dbReference type="SMART" id="SM00490">
    <property type="entry name" value="HELICc"/>
    <property type="match status" value="1"/>
</dbReference>
<name>A0ABM0ZWN0_APLCA</name>
<dbReference type="Pfam" id="PF00176">
    <property type="entry name" value="SNF2-rel_dom"/>
    <property type="match status" value="1"/>
</dbReference>
<feature type="compositionally biased region" description="Basic and acidic residues" evidence="2">
    <location>
        <begin position="1068"/>
        <end position="1078"/>
    </location>
</feature>
<dbReference type="RefSeq" id="XP_012936041.1">
    <property type="nucleotide sequence ID" value="XM_013080587.2"/>
</dbReference>
<feature type="region of interest" description="Disordered" evidence="2">
    <location>
        <begin position="947"/>
        <end position="1010"/>
    </location>
</feature>
<feature type="compositionally biased region" description="Low complexity" evidence="2">
    <location>
        <begin position="1187"/>
        <end position="1198"/>
    </location>
</feature>
<evidence type="ECO:0000313" key="6">
    <source>
        <dbReference type="RefSeq" id="XP_012936041.1"/>
    </source>
</evidence>
<evidence type="ECO:0000256" key="1">
    <source>
        <dbReference type="ARBA" id="ARBA00022801"/>
    </source>
</evidence>
<feature type="compositionally biased region" description="Low complexity" evidence="2">
    <location>
        <begin position="1054"/>
        <end position="1067"/>
    </location>
</feature>
<evidence type="ECO:0000256" key="2">
    <source>
        <dbReference type="SAM" id="MobiDB-lite"/>
    </source>
</evidence>
<organism evidence="5 6">
    <name type="scientific">Aplysia californica</name>
    <name type="common">California sea hare</name>
    <dbReference type="NCBI Taxonomy" id="6500"/>
    <lineage>
        <taxon>Eukaryota</taxon>
        <taxon>Metazoa</taxon>
        <taxon>Spiralia</taxon>
        <taxon>Lophotrochozoa</taxon>
        <taxon>Mollusca</taxon>
        <taxon>Gastropoda</taxon>
        <taxon>Heterobranchia</taxon>
        <taxon>Euthyneura</taxon>
        <taxon>Tectipleura</taxon>
        <taxon>Aplysiida</taxon>
        <taxon>Aplysioidea</taxon>
        <taxon>Aplysiidae</taxon>
        <taxon>Aplysia</taxon>
    </lineage>
</organism>
<reference evidence="6" key="1">
    <citation type="submission" date="2025-08" db="UniProtKB">
        <authorList>
            <consortium name="RefSeq"/>
        </authorList>
    </citation>
    <scope>IDENTIFICATION</scope>
</reference>
<dbReference type="GeneID" id="101859628"/>
<feature type="compositionally biased region" description="Polar residues" evidence="2">
    <location>
        <begin position="921"/>
        <end position="930"/>
    </location>
</feature>
<evidence type="ECO:0000259" key="3">
    <source>
        <dbReference type="PROSITE" id="PS51192"/>
    </source>
</evidence>
<feature type="compositionally biased region" description="Acidic residues" evidence="2">
    <location>
        <begin position="1127"/>
        <end position="1167"/>
    </location>
</feature>
<feature type="compositionally biased region" description="Low complexity" evidence="2">
    <location>
        <begin position="1"/>
        <end position="31"/>
    </location>
</feature>
<dbReference type="InterPro" id="IPR027417">
    <property type="entry name" value="P-loop_NTPase"/>
</dbReference>
<dbReference type="CDD" id="cd18793">
    <property type="entry name" value="SF2_C_SNF"/>
    <property type="match status" value="1"/>
</dbReference>
<dbReference type="InterPro" id="IPR000330">
    <property type="entry name" value="SNF2_N"/>
</dbReference>
<dbReference type="InterPro" id="IPR049730">
    <property type="entry name" value="SNF2/RAD54-like_C"/>
</dbReference>
<feature type="compositionally biased region" description="Acidic residues" evidence="2">
    <location>
        <begin position="1201"/>
        <end position="1235"/>
    </location>
</feature>
<feature type="region of interest" description="Disordered" evidence="2">
    <location>
        <begin position="1048"/>
        <end position="1235"/>
    </location>
</feature>
<dbReference type="Pfam" id="PF00271">
    <property type="entry name" value="Helicase_C"/>
    <property type="match status" value="1"/>
</dbReference>
<dbReference type="SUPFAM" id="SSF52540">
    <property type="entry name" value="P-loop containing nucleoside triphosphate hydrolases"/>
    <property type="match status" value="2"/>
</dbReference>